<dbReference type="GO" id="GO:0005737">
    <property type="term" value="C:cytoplasm"/>
    <property type="evidence" value="ECO:0007669"/>
    <property type="project" value="UniProtKB-SubCell"/>
</dbReference>
<evidence type="ECO:0000259" key="7">
    <source>
        <dbReference type="Pfam" id="PF13916"/>
    </source>
</evidence>
<comment type="caution">
    <text evidence="8">The sequence shown here is derived from an EMBL/GenBank/DDBJ whole genome shotgun (WGS) entry which is preliminary data.</text>
</comment>
<dbReference type="InterPro" id="IPR025907">
    <property type="entry name" value="Phostensin/Taperin_PP1-bd_dom"/>
</dbReference>
<feature type="compositionally biased region" description="Polar residues" evidence="5">
    <location>
        <begin position="614"/>
        <end position="626"/>
    </location>
</feature>
<comment type="subcellular location">
    <subcellularLocation>
        <location evidence="1">Cytoplasm</location>
    </subcellularLocation>
</comment>
<dbReference type="GO" id="GO:0003779">
    <property type="term" value="F:actin binding"/>
    <property type="evidence" value="ECO:0007669"/>
    <property type="project" value="UniProtKB-KW"/>
</dbReference>
<feature type="region of interest" description="Disordered" evidence="5">
    <location>
        <begin position="384"/>
        <end position="463"/>
    </location>
</feature>
<feature type="region of interest" description="Disordered" evidence="5">
    <location>
        <begin position="954"/>
        <end position="996"/>
    </location>
</feature>
<feature type="compositionally biased region" description="Polar residues" evidence="5">
    <location>
        <begin position="387"/>
        <end position="398"/>
    </location>
</feature>
<evidence type="ECO:0000256" key="2">
    <source>
        <dbReference type="ARBA" id="ARBA00022490"/>
    </source>
</evidence>
<feature type="compositionally biased region" description="Basic and acidic residues" evidence="5">
    <location>
        <begin position="1045"/>
        <end position="1062"/>
    </location>
</feature>
<feature type="compositionally biased region" description="Basic and acidic residues" evidence="5">
    <location>
        <begin position="135"/>
        <end position="166"/>
    </location>
</feature>
<feature type="compositionally biased region" description="Low complexity" evidence="5">
    <location>
        <begin position="1167"/>
        <end position="1182"/>
    </location>
</feature>
<feature type="region of interest" description="Disordered" evidence="5">
    <location>
        <begin position="606"/>
        <end position="634"/>
    </location>
</feature>
<evidence type="ECO:0000256" key="3">
    <source>
        <dbReference type="ARBA" id="ARBA00022553"/>
    </source>
</evidence>
<feature type="domain" description="Phostensin/Taperin N-terminal" evidence="7">
    <location>
        <begin position="33"/>
        <end position="61"/>
    </location>
</feature>
<feature type="region of interest" description="Disordered" evidence="5">
    <location>
        <begin position="183"/>
        <end position="206"/>
    </location>
</feature>
<feature type="compositionally biased region" description="Basic and acidic residues" evidence="5">
    <location>
        <begin position="242"/>
        <end position="262"/>
    </location>
</feature>
<sequence>MSVSSLPEWKQLLLERKRREEEERERREREEEERLLSMPAWKRGIIQRRRAKQEGGGERDPEKEREGGYQVVDSGDSESYILSPTSSDVNIILEPESPRYDPQTVRAFGRVSVENIGPVRQNPFIRSQNSWRKNKGLEKAVNDQEKATDGERGQNRSHERDLIREREIEVKAERFRDRIEDRERDRSIGRESAKFRGGEGDKDNMRTAKEGLRDTDNTLFPLAPGVRTIKAENIIIIEKERRGSEREENDRETIVERERETLEMEEDGKEGGGEKRGMKMGLRDILAGGGCVTEIRATEVLIIKPGAEDRSKGARFGIDGEEDQGTREGEGQGQEVQGRNRSSSSEDTVTDKRDRLREPRWAQDHMQCWREMADMKEPAVWLKPQENELSSRSNTDNSGLLERGGRVSQLLSKFGERPKPPSRSKSSECFVRPSRVKERPSVEGSSDDLSPGEEVQEEDADRGLLKRSRSFSHRVIFARENGSLDVGYHDSKTVERVFSSNCRTEEHPERGTKPRVLLRWKHGDKKINPVAKSDLKVERSVDRQSGIDGDSVKKAVNDMVTTHKAEVHREGPVGSAVKMTQDEGFTMASVKNTEGIAFARKVSIRQEGKEKATGSETKGNENVTNRASEKSEEQITEIDIREREMEREKMIQREKEWERQIELQIEEKKQRNSWRMEAESKPLQCMCVQSSEIVNSVYVPNSPSRVLPAAIDLLTVPRSPTVKEAGIIGRPDWDCAESQEHILSQMVLSQHTEELISKIGRVKDKRPDRENRRMTQTCVYVGTNMTGIQESQHTDSPKDEVVKNSITQPLPNSYSGIMYKDESMVLKSPKQCVSVGQPTDLDEIQIPRTVFFGVDMALERPRPRIPSSADGPEDGGTGGEPESWGAGRPLTRIESLREKIRQHELERQRISRATEAKDVESRGNRERDWSTDAEMGKDRWRDLAHERAVEERRKMGWEMEGGENETAEWRQEEPSLLSASQFDVTQEPSVSRANPQLPVPLSLSQLLVAEEQDRSVYIETSVEVFSDHTEDIEVEELTQHVEDLTSDQVWRHQDSDRPKGVDEGEGEDREELRDEDYLPPSQTSSPTSSLSPSPPLPHSLGAMSRIYNLKTVGSRAGLCISERPVEVVSHKPLPQEDYRPFHKKNTQEPTHPQEGQGDCDKPEHPWELSNESLSVLSVQRQVEQLRLREQEVRRQTVGERQAEKSDKKTQQHQFQHIDGPTRDRSSPTGPRTPPTPREQPKPTQSKAFCGPSPENARKHLERPTAPVPPSPPLTLSPSPTRTPSPSPSPSPSPPIISIRSASSGPGKRGTTITITPRKPAGAPAAAAAAAAASPSGSPRSKQAGQTQTPAPNGTGDGGKKRYPTAEEIQVIGGYQNLEKSCLVKSRGTAHKGVKVCFDEAQLEQVCEYPSENSLLASFPPSPMLGSNAGREEERGRGQKEEEEDEDEEESGIYRNLASGRGRVLRVGQCPPHLNKQIR</sequence>
<feature type="compositionally biased region" description="Basic and acidic residues" evidence="5">
    <location>
        <begin position="349"/>
        <end position="363"/>
    </location>
</feature>
<evidence type="ECO:0000256" key="1">
    <source>
        <dbReference type="ARBA" id="ARBA00004496"/>
    </source>
</evidence>
<feature type="region of interest" description="Disordered" evidence="5">
    <location>
        <begin position="861"/>
        <end position="891"/>
    </location>
</feature>
<keyword evidence="4" id="KW-0009">Actin-binding</keyword>
<dbReference type="EMBL" id="JBHFQA010000021">
    <property type="protein sequence ID" value="KAL2080593.1"/>
    <property type="molecule type" value="Genomic_DNA"/>
</dbReference>
<name>A0ABD1J092_9TELE</name>
<feature type="compositionally biased region" description="Pro residues" evidence="5">
    <location>
        <begin position="1265"/>
        <end position="1294"/>
    </location>
</feature>
<feature type="region of interest" description="Disordered" evidence="5">
    <location>
        <begin position="46"/>
        <end position="83"/>
    </location>
</feature>
<feature type="compositionally biased region" description="Acidic residues" evidence="5">
    <location>
        <begin position="450"/>
        <end position="460"/>
    </location>
</feature>
<evidence type="ECO:0000256" key="5">
    <source>
        <dbReference type="SAM" id="MobiDB-lite"/>
    </source>
</evidence>
<feature type="compositionally biased region" description="Acidic residues" evidence="5">
    <location>
        <begin position="1440"/>
        <end position="1450"/>
    </location>
</feature>
<feature type="region of interest" description="Disordered" evidence="5">
    <location>
        <begin position="908"/>
        <end position="935"/>
    </location>
</feature>
<feature type="region of interest" description="Disordered" evidence="5">
    <location>
        <begin position="1123"/>
        <end position="1364"/>
    </location>
</feature>
<keyword evidence="2" id="KW-0963">Cytoplasm</keyword>
<feature type="compositionally biased region" description="Basic and acidic residues" evidence="5">
    <location>
        <begin position="1429"/>
        <end position="1439"/>
    </location>
</feature>
<reference evidence="8 9" key="1">
    <citation type="submission" date="2024-09" db="EMBL/GenBank/DDBJ databases">
        <title>A chromosome-level genome assembly of Gray's grenadier anchovy, Coilia grayii.</title>
        <authorList>
            <person name="Fu Z."/>
        </authorList>
    </citation>
    <scope>NUCLEOTIDE SEQUENCE [LARGE SCALE GENOMIC DNA]</scope>
    <source>
        <strain evidence="8">G4</strain>
        <tissue evidence="8">Muscle</tissue>
    </source>
</reference>
<evidence type="ECO:0000313" key="9">
    <source>
        <dbReference type="Proteomes" id="UP001591681"/>
    </source>
</evidence>
<dbReference type="InterPro" id="IPR026671">
    <property type="entry name" value="PPP1R18/Tprn"/>
</dbReference>
<evidence type="ECO:0000313" key="8">
    <source>
        <dbReference type="EMBL" id="KAL2080593.1"/>
    </source>
</evidence>
<keyword evidence="9" id="KW-1185">Reference proteome</keyword>
<feature type="compositionally biased region" description="Basic and acidic residues" evidence="5">
    <location>
        <begin position="52"/>
        <end position="67"/>
    </location>
</feature>
<dbReference type="Pfam" id="PF13914">
    <property type="entry name" value="Phostensin"/>
    <property type="match status" value="1"/>
</dbReference>
<protein>
    <recommendedName>
        <fullName evidence="10">Phostensin</fullName>
    </recommendedName>
</protein>
<proteinExistence type="predicted"/>
<dbReference type="InterPro" id="IPR025903">
    <property type="entry name" value="Phostensin/Taperin_N_dom"/>
</dbReference>
<keyword evidence="3" id="KW-0597">Phosphoprotein</keyword>
<evidence type="ECO:0000256" key="4">
    <source>
        <dbReference type="ARBA" id="ARBA00023203"/>
    </source>
</evidence>
<feature type="compositionally biased region" description="Basic and acidic residues" evidence="5">
    <location>
        <begin position="1183"/>
        <end position="1209"/>
    </location>
</feature>
<feature type="compositionally biased region" description="Low complexity" evidence="5">
    <location>
        <begin position="1319"/>
        <end position="1338"/>
    </location>
</feature>
<evidence type="ECO:0008006" key="10">
    <source>
        <dbReference type="Google" id="ProtNLM"/>
    </source>
</evidence>
<organism evidence="8 9">
    <name type="scientific">Coilia grayii</name>
    <name type="common">Gray's grenadier anchovy</name>
    <dbReference type="NCBI Taxonomy" id="363190"/>
    <lineage>
        <taxon>Eukaryota</taxon>
        <taxon>Metazoa</taxon>
        <taxon>Chordata</taxon>
        <taxon>Craniata</taxon>
        <taxon>Vertebrata</taxon>
        <taxon>Euteleostomi</taxon>
        <taxon>Actinopterygii</taxon>
        <taxon>Neopterygii</taxon>
        <taxon>Teleostei</taxon>
        <taxon>Clupei</taxon>
        <taxon>Clupeiformes</taxon>
        <taxon>Clupeoidei</taxon>
        <taxon>Engraulidae</taxon>
        <taxon>Coilinae</taxon>
        <taxon>Coilia</taxon>
    </lineage>
</organism>
<feature type="region of interest" description="Disordered" evidence="5">
    <location>
        <begin position="1045"/>
        <end position="1101"/>
    </location>
</feature>
<feature type="region of interest" description="Disordered" evidence="5">
    <location>
        <begin position="124"/>
        <end position="166"/>
    </location>
</feature>
<feature type="region of interest" description="Disordered" evidence="5">
    <location>
        <begin position="310"/>
        <end position="363"/>
    </location>
</feature>
<gene>
    <name evidence="8" type="ORF">ACEWY4_024386</name>
</gene>
<feature type="region of interest" description="Disordered" evidence="5">
    <location>
        <begin position="242"/>
        <end position="277"/>
    </location>
</feature>
<dbReference type="Proteomes" id="UP001591681">
    <property type="component" value="Unassembled WGS sequence"/>
</dbReference>
<dbReference type="PANTHER" id="PTHR21685:SF0">
    <property type="entry name" value="PHOSTENSIN"/>
    <property type="match status" value="1"/>
</dbReference>
<feature type="compositionally biased region" description="Polar residues" evidence="5">
    <location>
        <begin position="977"/>
        <end position="994"/>
    </location>
</feature>
<feature type="compositionally biased region" description="Low complexity" evidence="5">
    <location>
        <begin position="1078"/>
        <end position="1091"/>
    </location>
</feature>
<accession>A0ABD1J092</accession>
<feature type="region of interest" description="Disordered" evidence="5">
    <location>
        <begin position="1413"/>
        <end position="1456"/>
    </location>
</feature>
<feature type="domain" description="Phostensin/Taperin PP1-binding" evidence="6">
    <location>
        <begin position="1298"/>
        <end position="1415"/>
    </location>
</feature>
<feature type="compositionally biased region" description="Polar residues" evidence="5">
    <location>
        <begin position="1339"/>
        <end position="1351"/>
    </location>
</feature>
<evidence type="ECO:0000259" key="6">
    <source>
        <dbReference type="Pfam" id="PF13914"/>
    </source>
</evidence>
<feature type="compositionally biased region" description="Basic and acidic residues" evidence="5">
    <location>
        <begin position="1123"/>
        <end position="1140"/>
    </location>
</feature>
<dbReference type="Pfam" id="PF13916">
    <property type="entry name" value="Phostensin_N"/>
    <property type="match status" value="1"/>
</dbReference>
<dbReference type="PANTHER" id="PTHR21685">
    <property type="entry name" value="TON-B BOX DOMAIN"/>
    <property type="match status" value="1"/>
</dbReference>
<feature type="compositionally biased region" description="Low complexity" evidence="5">
    <location>
        <begin position="1295"/>
        <end position="1305"/>
    </location>
</feature>